<gene>
    <name evidence="1" type="ORF">SNEC2469_LOCUS30335</name>
</gene>
<dbReference type="AlphaFoldDB" id="A0A813BFT5"/>
<comment type="caution">
    <text evidence="1">The sequence shown here is derived from an EMBL/GenBank/DDBJ whole genome shotgun (WGS) entry which is preliminary data.</text>
</comment>
<dbReference type="Proteomes" id="UP000601435">
    <property type="component" value="Unassembled WGS sequence"/>
</dbReference>
<evidence type="ECO:0000313" key="1">
    <source>
        <dbReference type="EMBL" id="CAE7900975.1"/>
    </source>
</evidence>
<proteinExistence type="predicted"/>
<keyword evidence="2" id="KW-1185">Reference proteome</keyword>
<name>A0A813BFT5_9DINO</name>
<dbReference type="OrthoDB" id="10321924at2759"/>
<evidence type="ECO:0000313" key="2">
    <source>
        <dbReference type="Proteomes" id="UP000601435"/>
    </source>
</evidence>
<protein>
    <submittedName>
        <fullName evidence="1">Uncharacterized protein</fullName>
    </submittedName>
</protein>
<sequence>MRRKSVKPWRHWRPRIRRQGMPGDTSSTFASCRKSLKNWRKTSPTTTPVCRRPRRLLPAIARMRGGTGSLDHKMATTPPVLRRTRRAC</sequence>
<dbReference type="EMBL" id="CAJNJA010070475">
    <property type="protein sequence ID" value="CAE7900975.1"/>
    <property type="molecule type" value="Genomic_DNA"/>
</dbReference>
<accession>A0A813BFT5</accession>
<organism evidence="1 2">
    <name type="scientific">Symbiodinium necroappetens</name>
    <dbReference type="NCBI Taxonomy" id="1628268"/>
    <lineage>
        <taxon>Eukaryota</taxon>
        <taxon>Sar</taxon>
        <taxon>Alveolata</taxon>
        <taxon>Dinophyceae</taxon>
        <taxon>Suessiales</taxon>
        <taxon>Symbiodiniaceae</taxon>
        <taxon>Symbiodinium</taxon>
    </lineage>
</organism>
<reference evidence="1" key="1">
    <citation type="submission" date="2021-02" db="EMBL/GenBank/DDBJ databases">
        <authorList>
            <person name="Dougan E. K."/>
            <person name="Rhodes N."/>
            <person name="Thang M."/>
            <person name="Chan C."/>
        </authorList>
    </citation>
    <scope>NUCLEOTIDE SEQUENCE</scope>
</reference>